<dbReference type="Proteomes" id="UP000198337">
    <property type="component" value="Unassembled WGS sequence"/>
</dbReference>
<sequence length="234" mass="26550">MSAFEPNISIIIPVLNEADYIAKVLLCIKQNACANHIKEILVVDGGSTDATPSIAKAHGAKLLYGKKGRAAQMNLGAKEASGAILYFLHVDSLPPKDFDRSIANAVKEGKMAGCFQMRFNSNSRFLKFFAWCTQINHQICRGGDQSLFVDKNLFFDCKGFNEQYTIYEDNEFIQRLYKRVPFTILPSTVTTSARRYEEKGMISLQWHFGVIHLKYYLGARPNELYAYYQKYIAV</sequence>
<proteinExistence type="predicted"/>
<evidence type="ECO:0000313" key="7">
    <source>
        <dbReference type="EMBL" id="SNR53952.1"/>
    </source>
</evidence>
<dbReference type="SUPFAM" id="SSF53448">
    <property type="entry name" value="Nucleotide-diphospho-sugar transferases"/>
    <property type="match status" value="1"/>
</dbReference>
<accession>A0ABY1SHS3</accession>
<dbReference type="PANTHER" id="PTHR43646">
    <property type="entry name" value="GLYCOSYLTRANSFERASE"/>
    <property type="match status" value="1"/>
</dbReference>
<dbReference type="CDD" id="cd02522">
    <property type="entry name" value="GT_2_like_a"/>
    <property type="match status" value="1"/>
</dbReference>
<evidence type="ECO:0000256" key="2">
    <source>
        <dbReference type="ARBA" id="ARBA00022475"/>
    </source>
</evidence>
<protein>
    <submittedName>
        <fullName evidence="7">Transferase 2, rSAM/selenodomain-associated</fullName>
    </submittedName>
</protein>
<dbReference type="Pfam" id="PF00535">
    <property type="entry name" value="Glycos_transf_2"/>
    <property type="match status" value="1"/>
</dbReference>
<dbReference type="PANTHER" id="PTHR43646:SF2">
    <property type="entry name" value="GLYCOSYLTRANSFERASE 2-LIKE DOMAIN-CONTAINING PROTEIN"/>
    <property type="match status" value="1"/>
</dbReference>
<keyword evidence="5" id="KW-0472">Membrane</keyword>
<keyword evidence="3" id="KW-0328">Glycosyltransferase</keyword>
<comment type="caution">
    <text evidence="7">The sequence shown here is derived from an EMBL/GenBank/DDBJ whole genome shotgun (WGS) entry which is preliminary data.</text>
</comment>
<gene>
    <name evidence="7" type="ORF">SAMN04488009_2242</name>
</gene>
<evidence type="ECO:0000256" key="4">
    <source>
        <dbReference type="ARBA" id="ARBA00022679"/>
    </source>
</evidence>
<dbReference type="RefSeq" id="WP_089260699.1">
    <property type="nucleotide sequence ID" value="NZ_FZNV01000003.1"/>
</dbReference>
<evidence type="ECO:0000256" key="1">
    <source>
        <dbReference type="ARBA" id="ARBA00004236"/>
    </source>
</evidence>
<keyword evidence="2" id="KW-1003">Cell membrane</keyword>
<keyword evidence="8" id="KW-1185">Reference proteome</keyword>
<dbReference type="NCBIfam" id="TIGR04283">
    <property type="entry name" value="glyco_like_mftF"/>
    <property type="match status" value="1"/>
</dbReference>
<name>A0ABY1SHS3_9FLAO</name>
<comment type="subcellular location">
    <subcellularLocation>
        <location evidence="1">Cell membrane</location>
    </subcellularLocation>
</comment>
<evidence type="ECO:0000313" key="8">
    <source>
        <dbReference type="Proteomes" id="UP000198337"/>
    </source>
</evidence>
<evidence type="ECO:0000256" key="3">
    <source>
        <dbReference type="ARBA" id="ARBA00022676"/>
    </source>
</evidence>
<keyword evidence="4 7" id="KW-0808">Transferase</keyword>
<dbReference type="GO" id="GO:0016740">
    <property type="term" value="F:transferase activity"/>
    <property type="evidence" value="ECO:0007669"/>
    <property type="project" value="UniProtKB-KW"/>
</dbReference>
<evidence type="ECO:0000259" key="6">
    <source>
        <dbReference type="Pfam" id="PF00535"/>
    </source>
</evidence>
<evidence type="ECO:0000256" key="5">
    <source>
        <dbReference type="ARBA" id="ARBA00023136"/>
    </source>
</evidence>
<dbReference type="EMBL" id="FZNV01000003">
    <property type="protein sequence ID" value="SNR53952.1"/>
    <property type="molecule type" value="Genomic_DNA"/>
</dbReference>
<dbReference type="Gene3D" id="3.90.550.10">
    <property type="entry name" value="Spore Coat Polysaccharide Biosynthesis Protein SpsA, Chain A"/>
    <property type="match status" value="1"/>
</dbReference>
<dbReference type="InterPro" id="IPR026461">
    <property type="entry name" value="Trfase_2_rSAM/seldom_assoc"/>
</dbReference>
<dbReference type="InterPro" id="IPR001173">
    <property type="entry name" value="Glyco_trans_2-like"/>
</dbReference>
<feature type="domain" description="Glycosyltransferase 2-like" evidence="6">
    <location>
        <begin position="9"/>
        <end position="124"/>
    </location>
</feature>
<dbReference type="InterPro" id="IPR029044">
    <property type="entry name" value="Nucleotide-diphossugar_trans"/>
</dbReference>
<reference evidence="7 8" key="1">
    <citation type="submission" date="2017-06" db="EMBL/GenBank/DDBJ databases">
        <authorList>
            <person name="Varghese N."/>
            <person name="Submissions S."/>
        </authorList>
    </citation>
    <scope>NUCLEOTIDE SEQUENCE [LARGE SCALE GENOMIC DNA]</scope>
    <source>
        <strain evidence="7 8">DSM 19840</strain>
    </source>
</reference>
<organism evidence="7 8">
    <name type="scientific">Maribacter sedimenticola</name>
    <dbReference type="NCBI Taxonomy" id="228956"/>
    <lineage>
        <taxon>Bacteria</taxon>
        <taxon>Pseudomonadati</taxon>
        <taxon>Bacteroidota</taxon>
        <taxon>Flavobacteriia</taxon>
        <taxon>Flavobacteriales</taxon>
        <taxon>Flavobacteriaceae</taxon>
        <taxon>Maribacter</taxon>
    </lineage>
</organism>